<dbReference type="AlphaFoldDB" id="A0A840MEE5"/>
<dbReference type="InterPro" id="IPR003660">
    <property type="entry name" value="HAMP_dom"/>
</dbReference>
<accession>A0A840MEE5</accession>
<dbReference type="EMBL" id="JACHHY010000001">
    <property type="protein sequence ID" value="MBB5016770.1"/>
    <property type="molecule type" value="Genomic_DNA"/>
</dbReference>
<keyword evidence="4 8" id="KW-0418">Kinase</keyword>
<dbReference type="GO" id="GO:0046983">
    <property type="term" value="F:protein dimerization activity"/>
    <property type="evidence" value="ECO:0007669"/>
    <property type="project" value="InterPro"/>
</dbReference>
<dbReference type="EC" id="2.7.13.3" evidence="8"/>
<feature type="domain" description="HAMP" evidence="7">
    <location>
        <begin position="186"/>
        <end position="238"/>
    </location>
</feature>
<feature type="transmembrane region" description="Helical" evidence="6">
    <location>
        <begin position="165"/>
        <end position="188"/>
    </location>
</feature>
<keyword evidence="2" id="KW-0597">Phosphoprotein</keyword>
<dbReference type="PROSITE" id="PS50885">
    <property type="entry name" value="HAMP"/>
    <property type="match status" value="1"/>
</dbReference>
<dbReference type="InterPro" id="IPR011712">
    <property type="entry name" value="Sig_transdc_His_kin_sub3_dim/P"/>
</dbReference>
<dbReference type="Pfam" id="PF02518">
    <property type="entry name" value="HATPase_c"/>
    <property type="match status" value="1"/>
</dbReference>
<dbReference type="InterPro" id="IPR050482">
    <property type="entry name" value="Sensor_HK_TwoCompSys"/>
</dbReference>
<sequence>MSYIPITLLGSLLAVFLIGPVVDAKVFHAIVAPAHLKMLIQGERQILDGRLHDTTLLEKMARNIACHLMNVDGPNGMSGIKYSSDPAVSVGIYRADGQRVAQAAIGRLSLPSSWLPSQEQLIVRSPGERWLALPIEPDGTLLIRHQAAFQFWKNIQSSVLDASSALWFLAVIVSLPGIVLGGLITYWLRRRLRHIAHVTEAWANGDFSVQLRDQSQDELGQHARSLDRMASQLAAHVDTRQHLAALEERQRLARELHDNIKQAVFATGLQLHAASRWVTHDGARTKALLSDAQQLNEAVQLDLSRLLDRIRTVPVGHQRLKSALEEVARPWRAHLDIQLIMVGDRFLPAEITHHLARIVNEALANVSRHAFAQQVWIRTHVDRAGLELQIEDDGCGFDPASIANGLGLQHMQERAAALPAGKLIIHSDPAGTQIILRCQMTAMEEESSDDIRADLR</sequence>
<name>A0A840MEE5_9PROT</name>
<dbReference type="GO" id="GO:0000155">
    <property type="term" value="F:phosphorelay sensor kinase activity"/>
    <property type="evidence" value="ECO:0007669"/>
    <property type="project" value="InterPro"/>
</dbReference>
<evidence type="ECO:0000259" key="7">
    <source>
        <dbReference type="PROSITE" id="PS50885"/>
    </source>
</evidence>
<dbReference type="Pfam" id="PF07730">
    <property type="entry name" value="HisKA_3"/>
    <property type="match status" value="1"/>
</dbReference>
<dbReference type="InterPro" id="IPR003594">
    <property type="entry name" value="HATPase_dom"/>
</dbReference>
<keyword evidence="3 8" id="KW-0808">Transferase</keyword>
<dbReference type="Gene3D" id="1.20.5.1930">
    <property type="match status" value="1"/>
</dbReference>
<evidence type="ECO:0000256" key="3">
    <source>
        <dbReference type="ARBA" id="ARBA00022679"/>
    </source>
</evidence>
<dbReference type="RefSeq" id="WP_184033511.1">
    <property type="nucleotide sequence ID" value="NZ_JACHHY010000001.1"/>
</dbReference>
<dbReference type="PANTHER" id="PTHR24421">
    <property type="entry name" value="NITRATE/NITRITE SENSOR PROTEIN NARX-RELATED"/>
    <property type="match status" value="1"/>
</dbReference>
<evidence type="ECO:0000256" key="5">
    <source>
        <dbReference type="ARBA" id="ARBA00023012"/>
    </source>
</evidence>
<dbReference type="SUPFAM" id="SSF55874">
    <property type="entry name" value="ATPase domain of HSP90 chaperone/DNA topoisomerase II/histidine kinase"/>
    <property type="match status" value="1"/>
</dbReference>
<evidence type="ECO:0000256" key="1">
    <source>
        <dbReference type="ARBA" id="ARBA00004370"/>
    </source>
</evidence>
<evidence type="ECO:0000313" key="9">
    <source>
        <dbReference type="Proteomes" id="UP000575898"/>
    </source>
</evidence>
<organism evidence="8 9">
    <name type="scientific">Chitinivorax tropicus</name>
    <dbReference type="NCBI Taxonomy" id="714531"/>
    <lineage>
        <taxon>Bacteria</taxon>
        <taxon>Pseudomonadati</taxon>
        <taxon>Pseudomonadota</taxon>
        <taxon>Betaproteobacteria</taxon>
        <taxon>Chitinivorax</taxon>
    </lineage>
</organism>
<dbReference type="InterPro" id="IPR036890">
    <property type="entry name" value="HATPase_C_sf"/>
</dbReference>
<dbReference type="SUPFAM" id="SSF158472">
    <property type="entry name" value="HAMP domain-like"/>
    <property type="match status" value="1"/>
</dbReference>
<dbReference type="Gene3D" id="3.30.565.10">
    <property type="entry name" value="Histidine kinase-like ATPase, C-terminal domain"/>
    <property type="match status" value="1"/>
</dbReference>
<reference evidence="8 9" key="1">
    <citation type="submission" date="2020-08" db="EMBL/GenBank/DDBJ databases">
        <title>Genomic Encyclopedia of Type Strains, Phase IV (KMG-IV): sequencing the most valuable type-strain genomes for metagenomic binning, comparative biology and taxonomic classification.</title>
        <authorList>
            <person name="Goeker M."/>
        </authorList>
    </citation>
    <scope>NUCLEOTIDE SEQUENCE [LARGE SCALE GENOMIC DNA]</scope>
    <source>
        <strain evidence="8 9">DSM 27165</strain>
    </source>
</reference>
<evidence type="ECO:0000313" key="8">
    <source>
        <dbReference type="EMBL" id="MBB5016770.1"/>
    </source>
</evidence>
<comment type="caution">
    <text evidence="8">The sequence shown here is derived from an EMBL/GenBank/DDBJ whole genome shotgun (WGS) entry which is preliminary data.</text>
</comment>
<evidence type="ECO:0000256" key="2">
    <source>
        <dbReference type="ARBA" id="ARBA00022553"/>
    </source>
</evidence>
<dbReference type="Proteomes" id="UP000575898">
    <property type="component" value="Unassembled WGS sequence"/>
</dbReference>
<dbReference type="CDD" id="cd16917">
    <property type="entry name" value="HATPase_UhpB-NarQ-NarX-like"/>
    <property type="match status" value="1"/>
</dbReference>
<keyword evidence="6" id="KW-0472">Membrane</keyword>
<protein>
    <submittedName>
        <fullName evidence="8">NarL family two-component system sensor histidine kinase LiaS</fullName>
        <ecNumber evidence="8">2.7.13.3</ecNumber>
    </submittedName>
</protein>
<keyword evidence="5" id="KW-0902">Two-component regulatory system</keyword>
<evidence type="ECO:0000256" key="4">
    <source>
        <dbReference type="ARBA" id="ARBA00022777"/>
    </source>
</evidence>
<keyword evidence="6" id="KW-0812">Transmembrane</keyword>
<comment type="subcellular location">
    <subcellularLocation>
        <location evidence="1">Membrane</location>
    </subcellularLocation>
</comment>
<dbReference type="Pfam" id="PF00672">
    <property type="entry name" value="HAMP"/>
    <property type="match status" value="1"/>
</dbReference>
<proteinExistence type="predicted"/>
<dbReference type="SMART" id="SM00304">
    <property type="entry name" value="HAMP"/>
    <property type="match status" value="1"/>
</dbReference>
<dbReference type="CDD" id="cd06225">
    <property type="entry name" value="HAMP"/>
    <property type="match status" value="1"/>
</dbReference>
<evidence type="ECO:0000256" key="6">
    <source>
        <dbReference type="SAM" id="Phobius"/>
    </source>
</evidence>
<keyword evidence="9" id="KW-1185">Reference proteome</keyword>
<dbReference type="Gene3D" id="6.10.340.10">
    <property type="match status" value="1"/>
</dbReference>
<dbReference type="GO" id="GO:0016020">
    <property type="term" value="C:membrane"/>
    <property type="evidence" value="ECO:0007669"/>
    <property type="project" value="UniProtKB-SubCell"/>
</dbReference>
<keyword evidence="6" id="KW-1133">Transmembrane helix</keyword>
<gene>
    <name evidence="8" type="ORF">HNQ59_000032</name>
</gene>